<dbReference type="EMBL" id="CM009294">
    <property type="protein sequence ID" value="PNT38769.1"/>
    <property type="molecule type" value="Genomic_DNA"/>
</dbReference>
<accession>A0A2K2AML4</accession>
<gene>
    <name evidence="1" type="ORF">POPTR_005G256200</name>
</gene>
<name>A0A2K2AML4_POPTR</name>
<proteinExistence type="predicted"/>
<dbReference type="Proteomes" id="UP000006729">
    <property type="component" value="Chromosome 5"/>
</dbReference>
<keyword evidence="2" id="KW-1185">Reference proteome</keyword>
<reference evidence="1 2" key="1">
    <citation type="journal article" date="2006" name="Science">
        <title>The genome of black cottonwood, Populus trichocarpa (Torr. &amp; Gray).</title>
        <authorList>
            <person name="Tuskan G.A."/>
            <person name="Difazio S."/>
            <person name="Jansson S."/>
            <person name="Bohlmann J."/>
            <person name="Grigoriev I."/>
            <person name="Hellsten U."/>
            <person name="Putnam N."/>
            <person name="Ralph S."/>
            <person name="Rombauts S."/>
            <person name="Salamov A."/>
            <person name="Schein J."/>
            <person name="Sterck L."/>
            <person name="Aerts A."/>
            <person name="Bhalerao R.R."/>
            <person name="Bhalerao R.P."/>
            <person name="Blaudez D."/>
            <person name="Boerjan W."/>
            <person name="Brun A."/>
            <person name="Brunner A."/>
            <person name="Busov V."/>
            <person name="Campbell M."/>
            <person name="Carlson J."/>
            <person name="Chalot M."/>
            <person name="Chapman J."/>
            <person name="Chen G.L."/>
            <person name="Cooper D."/>
            <person name="Coutinho P.M."/>
            <person name="Couturier J."/>
            <person name="Covert S."/>
            <person name="Cronk Q."/>
            <person name="Cunningham R."/>
            <person name="Davis J."/>
            <person name="Degroeve S."/>
            <person name="Dejardin A."/>
            <person name="Depamphilis C."/>
            <person name="Detter J."/>
            <person name="Dirks B."/>
            <person name="Dubchak I."/>
            <person name="Duplessis S."/>
            <person name="Ehlting J."/>
            <person name="Ellis B."/>
            <person name="Gendler K."/>
            <person name="Goodstein D."/>
            <person name="Gribskov M."/>
            <person name="Grimwood J."/>
            <person name="Groover A."/>
            <person name="Gunter L."/>
            <person name="Hamberger B."/>
            <person name="Heinze B."/>
            <person name="Helariutta Y."/>
            <person name="Henrissat B."/>
            <person name="Holligan D."/>
            <person name="Holt R."/>
            <person name="Huang W."/>
            <person name="Islam-Faridi N."/>
            <person name="Jones S."/>
            <person name="Jones-Rhoades M."/>
            <person name="Jorgensen R."/>
            <person name="Joshi C."/>
            <person name="Kangasjarvi J."/>
            <person name="Karlsson J."/>
            <person name="Kelleher C."/>
            <person name="Kirkpatrick R."/>
            <person name="Kirst M."/>
            <person name="Kohler A."/>
            <person name="Kalluri U."/>
            <person name="Larimer F."/>
            <person name="Leebens-Mack J."/>
            <person name="Leple J.C."/>
            <person name="Locascio P."/>
            <person name="Lou Y."/>
            <person name="Lucas S."/>
            <person name="Martin F."/>
            <person name="Montanini B."/>
            <person name="Napoli C."/>
            <person name="Nelson D.R."/>
            <person name="Nelson C."/>
            <person name="Nieminen K."/>
            <person name="Nilsson O."/>
            <person name="Pereda V."/>
            <person name="Peter G."/>
            <person name="Philippe R."/>
            <person name="Pilate G."/>
            <person name="Poliakov A."/>
            <person name="Razumovskaya J."/>
            <person name="Richardson P."/>
            <person name="Rinaldi C."/>
            <person name="Ritland K."/>
            <person name="Rouze P."/>
            <person name="Ryaboy D."/>
            <person name="Schmutz J."/>
            <person name="Schrader J."/>
            <person name="Segerman B."/>
            <person name="Shin H."/>
            <person name="Siddiqui A."/>
            <person name="Sterky F."/>
            <person name="Terry A."/>
            <person name="Tsai C.J."/>
            <person name="Uberbacher E."/>
            <person name="Unneberg P."/>
            <person name="Vahala J."/>
            <person name="Wall K."/>
            <person name="Wessler S."/>
            <person name="Yang G."/>
            <person name="Yin T."/>
            <person name="Douglas C."/>
            <person name="Marra M."/>
            <person name="Sandberg G."/>
            <person name="Van de Peer Y."/>
            <person name="Rokhsar D."/>
        </authorList>
    </citation>
    <scope>NUCLEOTIDE SEQUENCE [LARGE SCALE GENOMIC DNA]</scope>
    <source>
        <strain evidence="2">cv. Nisqually</strain>
    </source>
</reference>
<dbReference type="InParanoid" id="A0A2K2AML4"/>
<protein>
    <submittedName>
        <fullName evidence="1">Uncharacterized protein</fullName>
    </submittedName>
</protein>
<sequence>MDVEEKNAPFRRFVNPPSGCSAAHGIAKGLPPYTSNKLGDSFLRVSQLESLQVAFVRLRGTRGLQVVHKFFLLKSTCGHRRYSAIHEILKGIVLIENPDTSYMRKEDLERFKYLSGMDSLKIDNKEMPML</sequence>
<evidence type="ECO:0000313" key="1">
    <source>
        <dbReference type="EMBL" id="PNT38769.1"/>
    </source>
</evidence>
<organism evidence="1 2">
    <name type="scientific">Populus trichocarpa</name>
    <name type="common">Western balsam poplar</name>
    <name type="synonym">Populus balsamifera subsp. trichocarpa</name>
    <dbReference type="NCBI Taxonomy" id="3694"/>
    <lineage>
        <taxon>Eukaryota</taxon>
        <taxon>Viridiplantae</taxon>
        <taxon>Streptophyta</taxon>
        <taxon>Embryophyta</taxon>
        <taxon>Tracheophyta</taxon>
        <taxon>Spermatophyta</taxon>
        <taxon>Magnoliopsida</taxon>
        <taxon>eudicotyledons</taxon>
        <taxon>Gunneridae</taxon>
        <taxon>Pentapetalae</taxon>
        <taxon>rosids</taxon>
        <taxon>fabids</taxon>
        <taxon>Malpighiales</taxon>
        <taxon>Salicaceae</taxon>
        <taxon>Saliceae</taxon>
        <taxon>Populus</taxon>
    </lineage>
</organism>
<dbReference type="AlphaFoldDB" id="A0A2K2AML4"/>
<dbReference type="GO" id="GO:0005634">
    <property type="term" value="C:nucleus"/>
    <property type="evidence" value="ECO:0000318"/>
    <property type="project" value="GO_Central"/>
</dbReference>
<evidence type="ECO:0000313" key="2">
    <source>
        <dbReference type="Proteomes" id="UP000006729"/>
    </source>
</evidence>
<dbReference type="STRING" id="3694.A0A2K2AML4"/>